<protein>
    <submittedName>
        <fullName evidence="3">MerR family transcriptional regulator</fullName>
    </submittedName>
</protein>
<proteinExistence type="predicted"/>
<reference evidence="3 4" key="1">
    <citation type="submission" date="2019-03" db="EMBL/GenBank/DDBJ databases">
        <title>Genomics of glacier-inhabiting Cryobacterium strains.</title>
        <authorList>
            <person name="Liu Q."/>
            <person name="Xin Y.-H."/>
        </authorList>
    </citation>
    <scope>NUCLEOTIDE SEQUENCE [LARGE SCALE GENOMIC DNA]</scope>
    <source>
        <strain evidence="3 4">Hz16</strain>
    </source>
</reference>
<name>A0A4R9AZX7_9MICO</name>
<evidence type="ECO:0000259" key="2">
    <source>
        <dbReference type="PROSITE" id="PS50937"/>
    </source>
</evidence>
<evidence type="ECO:0000313" key="4">
    <source>
        <dbReference type="Proteomes" id="UP000297983"/>
    </source>
</evidence>
<comment type="caution">
    <text evidence="3">The sequence shown here is derived from an EMBL/GenBank/DDBJ whole genome shotgun (WGS) entry which is preliminary data.</text>
</comment>
<evidence type="ECO:0000256" key="1">
    <source>
        <dbReference type="ARBA" id="ARBA00023125"/>
    </source>
</evidence>
<gene>
    <name evidence="3" type="ORF">E3T50_04655</name>
</gene>
<dbReference type="AlphaFoldDB" id="A0A4R9AZX7"/>
<dbReference type="InterPro" id="IPR047057">
    <property type="entry name" value="MerR_fam"/>
</dbReference>
<evidence type="ECO:0000313" key="3">
    <source>
        <dbReference type="EMBL" id="TFD72624.1"/>
    </source>
</evidence>
<accession>A0A4R9AZX7</accession>
<dbReference type="PANTHER" id="PTHR30204:SF98">
    <property type="entry name" value="HTH-TYPE TRANSCRIPTIONAL REGULATOR ADHR"/>
    <property type="match status" value="1"/>
</dbReference>
<dbReference type="InterPro" id="IPR000551">
    <property type="entry name" value="MerR-type_HTH_dom"/>
</dbReference>
<dbReference type="InterPro" id="IPR009061">
    <property type="entry name" value="DNA-bd_dom_put_sf"/>
</dbReference>
<feature type="domain" description="HTH merR-type" evidence="2">
    <location>
        <begin position="1"/>
        <end position="70"/>
    </location>
</feature>
<dbReference type="Gene3D" id="1.10.1660.10">
    <property type="match status" value="1"/>
</dbReference>
<dbReference type="CDD" id="cd04780">
    <property type="entry name" value="HTH_MerR-like_sg5"/>
    <property type="match status" value="1"/>
</dbReference>
<dbReference type="RefSeq" id="WP_134550805.1">
    <property type="nucleotide sequence ID" value="NZ_SOHL01000008.1"/>
</dbReference>
<dbReference type="Pfam" id="PF13411">
    <property type="entry name" value="MerR_1"/>
    <property type="match status" value="1"/>
</dbReference>
<keyword evidence="1" id="KW-0238">DNA-binding</keyword>
<dbReference type="SMART" id="SM00422">
    <property type="entry name" value="HTH_MERR"/>
    <property type="match status" value="1"/>
</dbReference>
<dbReference type="PROSITE" id="PS50937">
    <property type="entry name" value="HTH_MERR_2"/>
    <property type="match status" value="1"/>
</dbReference>
<keyword evidence="4" id="KW-1185">Reference proteome</keyword>
<dbReference type="SUPFAM" id="SSF46955">
    <property type="entry name" value="Putative DNA-binding domain"/>
    <property type="match status" value="1"/>
</dbReference>
<organism evidence="3 4">
    <name type="scientific">Cryobacterium gelidum</name>
    <dbReference type="NCBI Taxonomy" id="1259164"/>
    <lineage>
        <taxon>Bacteria</taxon>
        <taxon>Bacillati</taxon>
        <taxon>Actinomycetota</taxon>
        <taxon>Actinomycetes</taxon>
        <taxon>Micrococcales</taxon>
        <taxon>Microbacteriaceae</taxon>
        <taxon>Cryobacterium</taxon>
    </lineage>
</organism>
<dbReference type="GO" id="GO:0003700">
    <property type="term" value="F:DNA-binding transcription factor activity"/>
    <property type="evidence" value="ECO:0007669"/>
    <property type="project" value="InterPro"/>
</dbReference>
<dbReference type="PANTHER" id="PTHR30204">
    <property type="entry name" value="REDOX-CYCLING DRUG-SENSING TRANSCRIPTIONAL ACTIVATOR SOXR"/>
    <property type="match status" value="1"/>
</dbReference>
<dbReference type="EMBL" id="SOHL01000008">
    <property type="protein sequence ID" value="TFD72624.1"/>
    <property type="molecule type" value="Genomic_DNA"/>
</dbReference>
<dbReference type="GO" id="GO:0003677">
    <property type="term" value="F:DNA binding"/>
    <property type="evidence" value="ECO:0007669"/>
    <property type="project" value="UniProtKB-KW"/>
</dbReference>
<sequence length="212" mass="22654">MKMAELSAVSGVSVATVKFYLRENLLAAGERTAPNQADYGPAHVARLRLIRSLIEVGGLAVADTREVLAAIDSDLPLQDTFAIAQRTVSERIDPAGIDRHALDRVDAVLNGWLVSAHNPGRLAAARVIESLDEVGQQDARGWLTRYAHAALLVAEADIDEIAALPDRAAQAQTVVVGTVLGDALFSALRRAAQEHVSALRYSAVPARDHQTP</sequence>
<dbReference type="Proteomes" id="UP000297983">
    <property type="component" value="Unassembled WGS sequence"/>
</dbReference>
<dbReference type="PRINTS" id="PR00040">
    <property type="entry name" value="HTHMERR"/>
</dbReference>